<dbReference type="Proteomes" id="UP000324800">
    <property type="component" value="Unassembled WGS sequence"/>
</dbReference>
<comment type="caution">
    <text evidence="1">The sequence shown here is derived from an EMBL/GenBank/DDBJ whole genome shotgun (WGS) entry which is preliminary data.</text>
</comment>
<dbReference type="EMBL" id="SNRW01031764">
    <property type="protein sequence ID" value="KAA6357206.1"/>
    <property type="molecule type" value="Genomic_DNA"/>
</dbReference>
<accession>A0A5J4TFF3</accession>
<evidence type="ECO:0000313" key="1">
    <source>
        <dbReference type="EMBL" id="KAA6357206.1"/>
    </source>
</evidence>
<gene>
    <name evidence="1" type="ORF">EZS28_047267</name>
</gene>
<proteinExistence type="predicted"/>
<dbReference type="AlphaFoldDB" id="A0A5J4TFF3"/>
<organism evidence="1 2">
    <name type="scientific">Streblomastix strix</name>
    <dbReference type="NCBI Taxonomy" id="222440"/>
    <lineage>
        <taxon>Eukaryota</taxon>
        <taxon>Metamonada</taxon>
        <taxon>Preaxostyla</taxon>
        <taxon>Oxymonadida</taxon>
        <taxon>Streblomastigidae</taxon>
        <taxon>Streblomastix</taxon>
    </lineage>
</organism>
<name>A0A5J4TFF3_9EUKA</name>
<feature type="non-terminal residue" evidence="1">
    <location>
        <position position="97"/>
    </location>
</feature>
<sequence length="97" mass="10676">MSSAVPLVAKEILPKYSGVKVQGKKIIKDKTLGSETVVWDPVITSGIACFEGKFDPINDAIIGIANEMCSYIESVSISQRDIDHIQRLLNIINEERS</sequence>
<evidence type="ECO:0000313" key="2">
    <source>
        <dbReference type="Proteomes" id="UP000324800"/>
    </source>
</evidence>
<reference evidence="1 2" key="1">
    <citation type="submission" date="2019-03" db="EMBL/GenBank/DDBJ databases">
        <title>Single cell metagenomics reveals metabolic interactions within the superorganism composed of flagellate Streblomastix strix and complex community of Bacteroidetes bacteria on its surface.</title>
        <authorList>
            <person name="Treitli S.C."/>
            <person name="Kolisko M."/>
            <person name="Husnik F."/>
            <person name="Keeling P."/>
            <person name="Hampl V."/>
        </authorList>
    </citation>
    <scope>NUCLEOTIDE SEQUENCE [LARGE SCALE GENOMIC DNA]</scope>
    <source>
        <strain evidence="1">ST1C</strain>
    </source>
</reference>
<protein>
    <submittedName>
        <fullName evidence="1">Uncharacterized protein</fullName>
    </submittedName>
</protein>